<dbReference type="SUPFAM" id="SSF53623">
    <property type="entry name" value="MurD-like peptide ligases, catalytic domain"/>
    <property type="match status" value="1"/>
</dbReference>
<dbReference type="GO" id="GO:0004326">
    <property type="term" value="F:tetrahydrofolylpolyglutamate synthase activity"/>
    <property type="evidence" value="ECO:0007669"/>
    <property type="project" value="InterPro"/>
</dbReference>
<evidence type="ECO:0000256" key="3">
    <source>
        <dbReference type="ARBA" id="ARBA00022598"/>
    </source>
</evidence>
<evidence type="ECO:0000256" key="8">
    <source>
        <dbReference type="ARBA" id="ARBA00023316"/>
    </source>
</evidence>
<evidence type="ECO:0000256" key="4">
    <source>
        <dbReference type="ARBA" id="ARBA00022741"/>
    </source>
</evidence>
<dbReference type="NCBIfam" id="TIGR01085">
    <property type="entry name" value="murE"/>
    <property type="match status" value="1"/>
</dbReference>
<keyword evidence="3" id="KW-0436">Ligase</keyword>
<comment type="subcellular location">
    <subcellularLocation>
        <location evidence="9">Cytoplasm</location>
    </subcellularLocation>
</comment>
<keyword evidence="9" id="KW-0132">Cell division</keyword>
<evidence type="ECO:0000256" key="9">
    <source>
        <dbReference type="RuleBase" id="RU004135"/>
    </source>
</evidence>
<evidence type="ECO:0000259" key="10">
    <source>
        <dbReference type="Pfam" id="PF02875"/>
    </source>
</evidence>
<dbReference type="InterPro" id="IPR013221">
    <property type="entry name" value="Mur_ligase_cen"/>
</dbReference>
<comment type="caution">
    <text evidence="12">The sequence shown here is derived from an EMBL/GenBank/DDBJ whole genome shotgun (WGS) entry which is preliminary data.</text>
</comment>
<reference evidence="12 13" key="1">
    <citation type="journal article" date="2016" name="Nat. Commun.">
        <title>Thousands of microbial genomes shed light on interconnected biogeochemical processes in an aquifer system.</title>
        <authorList>
            <person name="Anantharaman K."/>
            <person name="Brown C.T."/>
            <person name="Hug L.A."/>
            <person name="Sharon I."/>
            <person name="Castelle C.J."/>
            <person name="Probst A.J."/>
            <person name="Thomas B.C."/>
            <person name="Singh A."/>
            <person name="Wilkins M.J."/>
            <person name="Karaoz U."/>
            <person name="Brodie E.L."/>
            <person name="Williams K.H."/>
            <person name="Hubbard S.S."/>
            <person name="Banfield J.F."/>
        </authorList>
    </citation>
    <scope>NUCLEOTIDE SEQUENCE [LARGE SCALE GENOMIC DNA]</scope>
</reference>
<dbReference type="GO" id="GO:0051301">
    <property type="term" value="P:cell division"/>
    <property type="evidence" value="ECO:0007669"/>
    <property type="project" value="UniProtKB-KW"/>
</dbReference>
<proteinExistence type="inferred from homology"/>
<feature type="domain" description="Mur ligase central" evidence="11">
    <location>
        <begin position="46"/>
        <end position="241"/>
    </location>
</feature>
<dbReference type="UniPathway" id="UPA00219"/>
<evidence type="ECO:0000259" key="11">
    <source>
        <dbReference type="Pfam" id="PF08245"/>
    </source>
</evidence>
<evidence type="ECO:0000256" key="6">
    <source>
        <dbReference type="ARBA" id="ARBA00022960"/>
    </source>
</evidence>
<dbReference type="Proteomes" id="UP000176800">
    <property type="component" value="Unassembled WGS sequence"/>
</dbReference>
<dbReference type="InterPro" id="IPR036565">
    <property type="entry name" value="Mur-like_cat_sf"/>
</dbReference>
<dbReference type="InterPro" id="IPR018109">
    <property type="entry name" value="Folylpolyglutamate_synth_CS"/>
</dbReference>
<dbReference type="AlphaFoldDB" id="A0A1G2U5T8"/>
<dbReference type="PROSITE" id="PS01011">
    <property type="entry name" value="FOLYLPOLYGLU_SYNT_1"/>
    <property type="match status" value="1"/>
</dbReference>
<dbReference type="Pfam" id="PF08245">
    <property type="entry name" value="Mur_ligase_M"/>
    <property type="match status" value="1"/>
</dbReference>
<comment type="pathway">
    <text evidence="9">Cell wall biogenesis; peptidoglycan biosynthesis.</text>
</comment>
<accession>A0A1G2U5T8</accession>
<dbReference type="PANTHER" id="PTHR23135">
    <property type="entry name" value="MUR LIGASE FAMILY MEMBER"/>
    <property type="match status" value="1"/>
</dbReference>
<dbReference type="SUPFAM" id="SSF53244">
    <property type="entry name" value="MurD-like peptide ligases, peptide-binding domain"/>
    <property type="match status" value="1"/>
</dbReference>
<keyword evidence="5" id="KW-0067">ATP-binding</keyword>
<sequence>MVLEIIKKLIPKSVWKKIESPYHQSLSFIGALIYRFPSRSIKIVGVTGTKGKTTTIELINSILETAGYKTALAGTLRFKIGDESRQNKYKMTMPGRFFMQKFLREAVNKKCDWAILEMTSEGVKQWRHKWVDLDALIFTNISPEHIESHGSFEKYLEAKLALGHALEQSSKKDRCIIVNGDDPYGIRFLEMKVPHKLGFLAQQAKPWSVGRKGISFSFKKKKMVSPLIGLFNLYNILAAATFADYIKIPLNKIAEGIERVSQVRGRVEFVRLPENNPLSRHQLFDVVVDYAHTPDSLRALYEAFSKKRKICVLGNTGGGRDRWKRKEMGSIADEYCAKIILTNEDPYDENPEEIVDTMKEGITKKPYEIIMDRREAIRRAFELASPGDAVLITGKGTDPYIMGPRGTKTPWDDATVAREELEKFLVNS</sequence>
<feature type="domain" description="Mur ligase C-terminal" evidence="10">
    <location>
        <begin position="283"/>
        <end position="396"/>
    </location>
</feature>
<dbReference type="GO" id="GO:0005524">
    <property type="term" value="F:ATP binding"/>
    <property type="evidence" value="ECO:0007669"/>
    <property type="project" value="UniProtKB-KW"/>
</dbReference>
<gene>
    <name evidence="12" type="ORF">A3B14_02575</name>
</gene>
<comment type="similarity">
    <text evidence="1">Belongs to the MurCDEF family. MurE subfamily.</text>
</comment>
<evidence type="ECO:0000256" key="1">
    <source>
        <dbReference type="ARBA" id="ARBA00005898"/>
    </source>
</evidence>
<dbReference type="GO" id="GO:0071555">
    <property type="term" value="P:cell wall organization"/>
    <property type="evidence" value="ECO:0007669"/>
    <property type="project" value="UniProtKB-KW"/>
</dbReference>
<dbReference type="PANTHER" id="PTHR23135:SF4">
    <property type="entry name" value="UDP-N-ACETYLMURAMOYL-L-ALANYL-D-GLUTAMATE--2,6-DIAMINOPIMELATE LIGASE MURE HOMOLOG, CHLOROPLASTIC"/>
    <property type="match status" value="1"/>
</dbReference>
<dbReference type="Pfam" id="PF02875">
    <property type="entry name" value="Mur_ligase_C"/>
    <property type="match status" value="1"/>
</dbReference>
<keyword evidence="6 9" id="KW-0133">Cell shape</keyword>
<organism evidence="12 13">
    <name type="scientific">Candidatus Zambryskibacteria bacterium RIFCSPLOWO2_01_FULL_45_21</name>
    <dbReference type="NCBI Taxonomy" id="1802761"/>
    <lineage>
        <taxon>Bacteria</taxon>
        <taxon>Candidatus Zambryskiibacteriota</taxon>
    </lineage>
</organism>
<evidence type="ECO:0000256" key="5">
    <source>
        <dbReference type="ARBA" id="ARBA00022840"/>
    </source>
</evidence>
<keyword evidence="4" id="KW-0547">Nucleotide-binding</keyword>
<dbReference type="InterPro" id="IPR036615">
    <property type="entry name" value="Mur_ligase_C_dom_sf"/>
</dbReference>
<evidence type="ECO:0000256" key="2">
    <source>
        <dbReference type="ARBA" id="ARBA00022490"/>
    </source>
</evidence>
<keyword evidence="7 9" id="KW-0573">Peptidoglycan synthesis</keyword>
<evidence type="ECO:0000256" key="7">
    <source>
        <dbReference type="ARBA" id="ARBA00022984"/>
    </source>
</evidence>
<keyword evidence="8 9" id="KW-0961">Cell wall biogenesis/degradation</keyword>
<evidence type="ECO:0000313" key="12">
    <source>
        <dbReference type="EMBL" id="OHB04330.1"/>
    </source>
</evidence>
<dbReference type="InterPro" id="IPR005761">
    <property type="entry name" value="UDP-N-AcMur-Glu-dNH2Pim_ligase"/>
</dbReference>
<dbReference type="Gene3D" id="3.90.190.20">
    <property type="entry name" value="Mur ligase, C-terminal domain"/>
    <property type="match status" value="1"/>
</dbReference>
<dbReference type="GO" id="GO:0005737">
    <property type="term" value="C:cytoplasm"/>
    <property type="evidence" value="ECO:0007669"/>
    <property type="project" value="UniProtKB-SubCell"/>
</dbReference>
<evidence type="ECO:0000313" key="13">
    <source>
        <dbReference type="Proteomes" id="UP000176800"/>
    </source>
</evidence>
<dbReference type="GO" id="GO:0009252">
    <property type="term" value="P:peptidoglycan biosynthetic process"/>
    <property type="evidence" value="ECO:0007669"/>
    <property type="project" value="UniProtKB-UniPathway"/>
</dbReference>
<dbReference type="InterPro" id="IPR004101">
    <property type="entry name" value="Mur_ligase_C"/>
</dbReference>
<protein>
    <recommendedName>
        <fullName evidence="14">UDP-N-acetylmuramyl-tripeptide synthetase</fullName>
    </recommendedName>
</protein>
<name>A0A1G2U5T8_9BACT</name>
<evidence type="ECO:0008006" key="14">
    <source>
        <dbReference type="Google" id="ProtNLM"/>
    </source>
</evidence>
<keyword evidence="9" id="KW-0131">Cell cycle</keyword>
<dbReference type="Gene3D" id="3.40.1190.10">
    <property type="entry name" value="Mur-like, catalytic domain"/>
    <property type="match status" value="1"/>
</dbReference>
<keyword evidence="2" id="KW-0963">Cytoplasm</keyword>
<dbReference type="EMBL" id="MHWE01000008">
    <property type="protein sequence ID" value="OHB04330.1"/>
    <property type="molecule type" value="Genomic_DNA"/>
</dbReference>
<dbReference type="GO" id="GO:0008360">
    <property type="term" value="P:regulation of cell shape"/>
    <property type="evidence" value="ECO:0007669"/>
    <property type="project" value="UniProtKB-KW"/>
</dbReference>